<dbReference type="InterPro" id="IPR036526">
    <property type="entry name" value="C-N_Hydrolase_sf"/>
</dbReference>
<feature type="domain" description="CN hydrolase" evidence="10">
    <location>
        <begin position="228"/>
        <end position="486"/>
    </location>
</feature>
<protein>
    <recommendedName>
        <fullName evidence="9">Apolipoprotein N-acyltransferase</fullName>
        <shortName evidence="9">ALP N-acyltransferase</shortName>
        <ecNumber evidence="9">2.3.1.269</ecNumber>
    </recommendedName>
</protein>
<dbReference type="GO" id="GO:0016410">
    <property type="term" value="F:N-acyltransferase activity"/>
    <property type="evidence" value="ECO:0007669"/>
    <property type="project" value="UniProtKB-UniRule"/>
</dbReference>
<evidence type="ECO:0000256" key="3">
    <source>
        <dbReference type="ARBA" id="ARBA00022475"/>
    </source>
</evidence>
<accession>A0AAE9MW06</accession>
<keyword evidence="4 9" id="KW-0808">Transferase</keyword>
<dbReference type="InterPro" id="IPR045378">
    <property type="entry name" value="LNT_N"/>
</dbReference>
<evidence type="ECO:0000259" key="10">
    <source>
        <dbReference type="PROSITE" id="PS50263"/>
    </source>
</evidence>
<comment type="similarity">
    <text evidence="2 9">Belongs to the CN hydrolase family. Apolipoprotein N-acyltransferase subfamily.</text>
</comment>
<keyword evidence="3 9" id="KW-1003">Cell membrane</keyword>
<comment type="subcellular location">
    <subcellularLocation>
        <location evidence="1 9">Cell membrane</location>
        <topology evidence="1 9">Multi-pass membrane protein</topology>
    </subcellularLocation>
</comment>
<gene>
    <name evidence="9 11" type="primary">lnt</name>
    <name evidence="11" type="ORF">E4N74_08775</name>
</gene>
<name>A0AAE9MW06_9SPIR</name>
<dbReference type="InterPro" id="IPR003010">
    <property type="entry name" value="C-N_Hydrolase"/>
</dbReference>
<evidence type="ECO:0000256" key="1">
    <source>
        <dbReference type="ARBA" id="ARBA00004651"/>
    </source>
</evidence>
<evidence type="ECO:0000256" key="6">
    <source>
        <dbReference type="ARBA" id="ARBA00022989"/>
    </source>
</evidence>
<dbReference type="GO" id="GO:0042158">
    <property type="term" value="P:lipoprotein biosynthetic process"/>
    <property type="evidence" value="ECO:0007669"/>
    <property type="project" value="UniProtKB-UniRule"/>
</dbReference>
<dbReference type="NCBIfam" id="TIGR00546">
    <property type="entry name" value="lnt"/>
    <property type="match status" value="1"/>
</dbReference>
<keyword evidence="8 9" id="KW-0012">Acyltransferase</keyword>
<dbReference type="PANTHER" id="PTHR38686">
    <property type="entry name" value="APOLIPOPROTEIN N-ACYLTRANSFERASE"/>
    <property type="match status" value="1"/>
</dbReference>
<feature type="transmembrane region" description="Helical" evidence="9">
    <location>
        <begin position="81"/>
        <end position="103"/>
    </location>
</feature>
<dbReference type="EMBL" id="CP038804">
    <property type="protein sequence ID" value="UTY34088.1"/>
    <property type="molecule type" value="Genomic_DNA"/>
</dbReference>
<reference evidence="11" key="1">
    <citation type="submission" date="2019-04" db="EMBL/GenBank/DDBJ databases">
        <title>Whole genome sequencing of oral phylogroup 2 treponemes.</title>
        <authorList>
            <person name="Chan Y."/>
            <person name="Zeng H.H."/>
            <person name="Yu X.L."/>
            <person name="Leung W.K."/>
            <person name="Watt R.M."/>
        </authorList>
    </citation>
    <scope>NUCLEOTIDE SEQUENCE</scope>
    <source>
        <strain evidence="11">OMZ 835</strain>
    </source>
</reference>
<dbReference type="GO" id="GO:0005886">
    <property type="term" value="C:plasma membrane"/>
    <property type="evidence" value="ECO:0007669"/>
    <property type="project" value="UniProtKB-SubCell"/>
</dbReference>
<dbReference type="Pfam" id="PF20154">
    <property type="entry name" value="LNT_N"/>
    <property type="match status" value="1"/>
</dbReference>
<dbReference type="Pfam" id="PF00795">
    <property type="entry name" value="CN_hydrolase"/>
    <property type="match status" value="1"/>
</dbReference>
<dbReference type="AlphaFoldDB" id="A0AAE9MW06"/>
<feature type="transmembrane region" description="Helical" evidence="9">
    <location>
        <begin position="158"/>
        <end position="180"/>
    </location>
</feature>
<dbReference type="PROSITE" id="PS50263">
    <property type="entry name" value="CN_HYDROLASE"/>
    <property type="match status" value="1"/>
</dbReference>
<feature type="transmembrane region" description="Helical" evidence="9">
    <location>
        <begin position="200"/>
        <end position="219"/>
    </location>
</feature>
<evidence type="ECO:0000256" key="9">
    <source>
        <dbReference type="HAMAP-Rule" id="MF_01148"/>
    </source>
</evidence>
<feature type="transmembrane region" description="Helical" evidence="9">
    <location>
        <begin position="28"/>
        <end position="48"/>
    </location>
</feature>
<evidence type="ECO:0000256" key="5">
    <source>
        <dbReference type="ARBA" id="ARBA00022692"/>
    </source>
</evidence>
<keyword evidence="5 9" id="KW-0812">Transmembrane</keyword>
<dbReference type="EC" id="2.3.1.269" evidence="9"/>
<feature type="transmembrane region" description="Helical" evidence="9">
    <location>
        <begin position="55"/>
        <end position="75"/>
    </location>
</feature>
<comment type="catalytic activity">
    <reaction evidence="9">
        <text>N-terminal S-1,2-diacyl-sn-glyceryl-L-cysteinyl-[lipoprotein] + a glycerophospholipid = N-acyl-S-1,2-diacyl-sn-glyceryl-L-cysteinyl-[lipoprotein] + a 2-acyl-sn-glycero-3-phospholipid + H(+)</text>
        <dbReference type="Rhea" id="RHEA:48228"/>
        <dbReference type="Rhea" id="RHEA-COMP:14681"/>
        <dbReference type="Rhea" id="RHEA-COMP:14684"/>
        <dbReference type="ChEBI" id="CHEBI:15378"/>
        <dbReference type="ChEBI" id="CHEBI:136912"/>
        <dbReference type="ChEBI" id="CHEBI:140656"/>
        <dbReference type="ChEBI" id="CHEBI:140657"/>
        <dbReference type="ChEBI" id="CHEBI:140660"/>
        <dbReference type="EC" id="2.3.1.269"/>
    </reaction>
</comment>
<evidence type="ECO:0000256" key="2">
    <source>
        <dbReference type="ARBA" id="ARBA00010065"/>
    </source>
</evidence>
<dbReference type="Gene3D" id="3.60.110.10">
    <property type="entry name" value="Carbon-nitrogen hydrolase"/>
    <property type="match status" value="1"/>
</dbReference>
<dbReference type="PANTHER" id="PTHR38686:SF1">
    <property type="entry name" value="APOLIPOPROTEIN N-ACYLTRANSFERASE"/>
    <property type="match status" value="1"/>
</dbReference>
<evidence type="ECO:0000313" key="12">
    <source>
        <dbReference type="Proteomes" id="UP001058682"/>
    </source>
</evidence>
<evidence type="ECO:0000256" key="7">
    <source>
        <dbReference type="ARBA" id="ARBA00023136"/>
    </source>
</evidence>
<organism evidence="11 12">
    <name type="scientific">Treponema putidum</name>
    <dbReference type="NCBI Taxonomy" id="221027"/>
    <lineage>
        <taxon>Bacteria</taxon>
        <taxon>Pseudomonadati</taxon>
        <taxon>Spirochaetota</taxon>
        <taxon>Spirochaetia</taxon>
        <taxon>Spirochaetales</taxon>
        <taxon>Treponemataceae</taxon>
        <taxon>Treponema</taxon>
    </lineage>
</organism>
<comment type="function">
    <text evidence="9">Catalyzes the phospholipid dependent N-acylation of the N-terminal cysteine of apolipoprotein, the last step in lipoprotein maturation.</text>
</comment>
<comment type="pathway">
    <text evidence="9">Protein modification; lipoprotein biosynthesis (N-acyl transfer).</text>
</comment>
<feature type="transmembrane region" description="Helical" evidence="9">
    <location>
        <begin position="115"/>
        <end position="138"/>
    </location>
</feature>
<keyword evidence="6 9" id="KW-1133">Transmembrane helix</keyword>
<keyword evidence="7 9" id="KW-0472">Membrane</keyword>
<dbReference type="RefSeq" id="WP_255817227.1">
    <property type="nucleotide sequence ID" value="NZ_CP038803.1"/>
</dbReference>
<dbReference type="InterPro" id="IPR004563">
    <property type="entry name" value="Apolipo_AcylTrfase"/>
</dbReference>
<proteinExistence type="inferred from homology"/>
<evidence type="ECO:0000256" key="8">
    <source>
        <dbReference type="ARBA" id="ARBA00023315"/>
    </source>
</evidence>
<sequence length="527" mass="59949">MHFFLCFLSIFISSVLFSFGIPNEFLNLVSSLAGFLSLALLYCTFINCGSHKRAALLYGFFVSSVHLISSFWLAFFEDFAIFTLGASTLAYFFIAMPFGFLLYHSLQKDKNLRPFYFASIWMLWEFAKSTGFLAYPWGTAPMICFNLKTFIQFVDITGVWGLSFVVPLVAACLGEILQVYTVSINSKVFFKNLSSIKKPVIFTSFLVLLINIYGIKMLSVEMQPATFLNTVIVQQNADPWDNSQFEENIKLSQALSRKAILSSNKKPDIIVWSESSMPVPYKDNEDFYGFIPYNDPFTRFLADTDTPIIIGSPYINANKQYNSAYLLSPEGKILDVYSKMQLVPFAEYMPFKDNPIVARFFDKLVGFSSGWDPGTECKVFSIKNSEGKTVRFAAPICFEDAFPKVCRNLHNAGSDLLINITNDSWSKTKSAEYQHFVVAHFRAIELRTTLVRSTNSGYSAVVDPKGKIIADIPLFEAESLYAEVPIYKHTKTFYAAYKDWLPIMMFLILIYDISSEYLKRRAKTAQF</sequence>
<dbReference type="CDD" id="cd07571">
    <property type="entry name" value="ALP_N-acyl_transferase"/>
    <property type="match status" value="1"/>
</dbReference>
<dbReference type="SUPFAM" id="SSF56317">
    <property type="entry name" value="Carbon-nitrogen hydrolase"/>
    <property type="match status" value="1"/>
</dbReference>
<dbReference type="HAMAP" id="MF_01148">
    <property type="entry name" value="Lnt"/>
    <property type="match status" value="1"/>
</dbReference>
<dbReference type="Proteomes" id="UP001058682">
    <property type="component" value="Chromosome"/>
</dbReference>
<evidence type="ECO:0000256" key="4">
    <source>
        <dbReference type="ARBA" id="ARBA00022679"/>
    </source>
</evidence>
<evidence type="ECO:0000313" key="11">
    <source>
        <dbReference type="EMBL" id="UTY34088.1"/>
    </source>
</evidence>